<dbReference type="InterPro" id="IPR013324">
    <property type="entry name" value="RNA_pol_sigma_r3/r4-like"/>
</dbReference>
<name>A0A5C5BER4_9MICO</name>
<comment type="caution">
    <text evidence="7">The sequence shown here is derived from an EMBL/GenBank/DDBJ whole genome shotgun (WGS) entry which is preliminary data.</text>
</comment>
<feature type="domain" description="RNA polymerase sigma-70 region 2" evidence="5">
    <location>
        <begin position="76"/>
        <end position="135"/>
    </location>
</feature>
<dbReference type="Gene3D" id="1.10.1740.10">
    <property type="match status" value="1"/>
</dbReference>
<gene>
    <name evidence="7" type="ORF">FH969_04810</name>
</gene>
<evidence type="ECO:0000259" key="6">
    <source>
        <dbReference type="Pfam" id="PF08281"/>
    </source>
</evidence>
<feature type="domain" description="RNA polymerase sigma factor 70 region 4 type 2" evidence="6">
    <location>
        <begin position="161"/>
        <end position="209"/>
    </location>
</feature>
<dbReference type="InterPro" id="IPR036388">
    <property type="entry name" value="WH-like_DNA-bd_sf"/>
</dbReference>
<dbReference type="Pfam" id="PF08281">
    <property type="entry name" value="Sigma70_r4_2"/>
    <property type="match status" value="1"/>
</dbReference>
<dbReference type="Proteomes" id="UP000313849">
    <property type="component" value="Unassembled WGS sequence"/>
</dbReference>
<sequence>MRPCTRGALTVGGRVTEHDHAADLRRALRAGDGLAARHLREGVDPDERWAVLAQEGASGSVLAVELLVEELDRSGTVRRLVRRSLLDESAVDDVVQDTFVSVAGSIGQFGGDAKVTTWVHRIAQRRVVDHLRRQRTTAELTDSDLGPSARISSMIAARVTVRDAVERLPELYREPVLLRDLAGLDYATIAERLGRSVGTVKSQIARGRAMVAALVGEPG</sequence>
<evidence type="ECO:0000256" key="4">
    <source>
        <dbReference type="ARBA" id="ARBA00023163"/>
    </source>
</evidence>
<accession>A0A5C5BER4</accession>
<dbReference type="CDD" id="cd06171">
    <property type="entry name" value="Sigma70_r4"/>
    <property type="match status" value="1"/>
</dbReference>
<dbReference type="OrthoDB" id="3747638at2"/>
<dbReference type="Pfam" id="PF04542">
    <property type="entry name" value="Sigma70_r2"/>
    <property type="match status" value="1"/>
</dbReference>
<dbReference type="EMBL" id="VENP01000011">
    <property type="protein sequence ID" value="TNU76109.1"/>
    <property type="molecule type" value="Genomic_DNA"/>
</dbReference>
<dbReference type="InterPro" id="IPR039425">
    <property type="entry name" value="RNA_pol_sigma-70-like"/>
</dbReference>
<dbReference type="PANTHER" id="PTHR43133">
    <property type="entry name" value="RNA POLYMERASE ECF-TYPE SIGMA FACTO"/>
    <property type="match status" value="1"/>
</dbReference>
<dbReference type="InterPro" id="IPR007627">
    <property type="entry name" value="RNA_pol_sigma70_r2"/>
</dbReference>
<evidence type="ECO:0000256" key="1">
    <source>
        <dbReference type="ARBA" id="ARBA00010641"/>
    </source>
</evidence>
<dbReference type="GO" id="GO:0006352">
    <property type="term" value="P:DNA-templated transcription initiation"/>
    <property type="evidence" value="ECO:0007669"/>
    <property type="project" value="InterPro"/>
</dbReference>
<dbReference type="GO" id="GO:0003677">
    <property type="term" value="F:DNA binding"/>
    <property type="evidence" value="ECO:0007669"/>
    <property type="project" value="InterPro"/>
</dbReference>
<dbReference type="SUPFAM" id="SSF88659">
    <property type="entry name" value="Sigma3 and sigma4 domains of RNA polymerase sigma factors"/>
    <property type="match status" value="1"/>
</dbReference>
<dbReference type="GO" id="GO:0016987">
    <property type="term" value="F:sigma factor activity"/>
    <property type="evidence" value="ECO:0007669"/>
    <property type="project" value="UniProtKB-KW"/>
</dbReference>
<evidence type="ECO:0000256" key="2">
    <source>
        <dbReference type="ARBA" id="ARBA00023015"/>
    </source>
</evidence>
<keyword evidence="2" id="KW-0805">Transcription regulation</keyword>
<organism evidence="7 8">
    <name type="scientific">Miniimonas arenae</name>
    <dbReference type="NCBI Taxonomy" id="676201"/>
    <lineage>
        <taxon>Bacteria</taxon>
        <taxon>Bacillati</taxon>
        <taxon>Actinomycetota</taxon>
        <taxon>Actinomycetes</taxon>
        <taxon>Micrococcales</taxon>
        <taxon>Beutenbergiaceae</taxon>
        <taxon>Miniimonas</taxon>
    </lineage>
</organism>
<keyword evidence="4" id="KW-0804">Transcription</keyword>
<dbReference type="Gene3D" id="1.10.10.10">
    <property type="entry name" value="Winged helix-like DNA-binding domain superfamily/Winged helix DNA-binding domain"/>
    <property type="match status" value="1"/>
</dbReference>
<dbReference type="InterPro" id="IPR014284">
    <property type="entry name" value="RNA_pol_sigma-70_dom"/>
</dbReference>
<dbReference type="NCBIfam" id="TIGR02937">
    <property type="entry name" value="sigma70-ECF"/>
    <property type="match status" value="1"/>
</dbReference>
<dbReference type="InterPro" id="IPR013325">
    <property type="entry name" value="RNA_pol_sigma_r2"/>
</dbReference>
<dbReference type="InterPro" id="IPR013249">
    <property type="entry name" value="RNA_pol_sigma70_r4_t2"/>
</dbReference>
<evidence type="ECO:0000256" key="3">
    <source>
        <dbReference type="ARBA" id="ARBA00023082"/>
    </source>
</evidence>
<evidence type="ECO:0000313" key="8">
    <source>
        <dbReference type="Proteomes" id="UP000313849"/>
    </source>
</evidence>
<protein>
    <submittedName>
        <fullName evidence="7">RNA polymerase sigma factor</fullName>
    </submittedName>
</protein>
<dbReference type="AlphaFoldDB" id="A0A5C5BER4"/>
<keyword evidence="3" id="KW-0731">Sigma factor</keyword>
<evidence type="ECO:0000313" key="7">
    <source>
        <dbReference type="EMBL" id="TNU76109.1"/>
    </source>
</evidence>
<reference evidence="7 8" key="1">
    <citation type="submission" date="2019-06" db="EMBL/GenBank/DDBJ databases">
        <title>Draft genome sequence of Miniimonas arenae KCTC 19750T isolated from sea sand.</title>
        <authorList>
            <person name="Park S.-J."/>
        </authorList>
    </citation>
    <scope>NUCLEOTIDE SEQUENCE [LARGE SCALE GENOMIC DNA]</scope>
    <source>
        <strain evidence="7 8">KCTC 19750</strain>
    </source>
</reference>
<proteinExistence type="inferred from homology"/>
<evidence type="ECO:0000259" key="5">
    <source>
        <dbReference type="Pfam" id="PF04542"/>
    </source>
</evidence>
<comment type="similarity">
    <text evidence="1">Belongs to the sigma-70 factor family. ECF subfamily.</text>
</comment>
<dbReference type="SUPFAM" id="SSF88946">
    <property type="entry name" value="Sigma2 domain of RNA polymerase sigma factors"/>
    <property type="match status" value="1"/>
</dbReference>
<dbReference type="PANTHER" id="PTHR43133:SF51">
    <property type="entry name" value="RNA POLYMERASE SIGMA FACTOR"/>
    <property type="match status" value="1"/>
</dbReference>
<keyword evidence="8" id="KW-1185">Reference proteome</keyword>